<name>A0A4R8J1R9_9GAMM</name>
<dbReference type="AlphaFoldDB" id="A0A4R8J1R9"/>
<dbReference type="Proteomes" id="UP000294914">
    <property type="component" value="Unassembled WGS sequence"/>
</dbReference>
<sequence length="214" mass="23369">MSQNQLIEGPAGKLEIRVEEPDHPAPVAVLCHPHPLHGGSLTNKVVHILASTMNRLGARAVRFNFRGVGRSEGQFDNMVGELEDLRAVVDWVREHYPGAPLWLGGFSFGAQVALKMHAQVGAERLLVAAPPLSLYGSDDLPEIAIPWLVIQGSADEVIDAAQVRDWAARQTHNPPRLIWLDGASHFFHGRLNELRDAVIEAWPTLSPGATAQGR</sequence>
<dbReference type="OrthoDB" id="9800435at2"/>
<evidence type="ECO:0000313" key="3">
    <source>
        <dbReference type="Proteomes" id="UP000294914"/>
    </source>
</evidence>
<dbReference type="EMBL" id="SOQX01000001">
    <property type="protein sequence ID" value="TDY04267.1"/>
    <property type="molecule type" value="Genomic_DNA"/>
</dbReference>
<dbReference type="Pfam" id="PF20408">
    <property type="entry name" value="Abhydrolase_11"/>
    <property type="match status" value="1"/>
</dbReference>
<dbReference type="Gene3D" id="3.40.50.1820">
    <property type="entry name" value="alpha/beta hydrolase"/>
    <property type="match status" value="1"/>
</dbReference>
<dbReference type="PANTHER" id="PTHR42103:SF2">
    <property type="entry name" value="AB HYDROLASE-1 DOMAIN-CONTAINING PROTEIN"/>
    <property type="match status" value="1"/>
</dbReference>
<protein>
    <recommendedName>
        <fullName evidence="1">KANL3/Tex30 alpha/beta hydrolase-like domain-containing protein</fullName>
    </recommendedName>
</protein>
<dbReference type="RefSeq" id="WP_134081028.1">
    <property type="nucleotide sequence ID" value="NZ_SOQX01000001.1"/>
</dbReference>
<reference evidence="2 3" key="1">
    <citation type="submission" date="2019-03" db="EMBL/GenBank/DDBJ databases">
        <title>Genomic Encyclopedia of Type Strains, Phase IV (KMG-IV): sequencing the most valuable type-strain genomes for metagenomic binning, comparative biology and taxonomic classification.</title>
        <authorList>
            <person name="Goeker M."/>
        </authorList>
    </citation>
    <scope>NUCLEOTIDE SEQUENCE [LARGE SCALE GENOMIC DNA]</scope>
    <source>
        <strain evidence="2 3">DSM 16326</strain>
    </source>
</reference>
<comment type="caution">
    <text evidence="2">The sequence shown here is derived from an EMBL/GenBank/DDBJ whole genome shotgun (WGS) entry which is preliminary data.</text>
</comment>
<dbReference type="PANTHER" id="PTHR42103">
    <property type="entry name" value="ALPHA/BETA-HYDROLASES SUPERFAMILY PROTEIN"/>
    <property type="match status" value="1"/>
</dbReference>
<gene>
    <name evidence="2" type="ORF">EDC23_0640</name>
</gene>
<dbReference type="SUPFAM" id="SSF53474">
    <property type="entry name" value="alpha/beta-Hydrolases"/>
    <property type="match status" value="1"/>
</dbReference>
<evidence type="ECO:0000313" key="2">
    <source>
        <dbReference type="EMBL" id="TDY04267.1"/>
    </source>
</evidence>
<dbReference type="InterPro" id="IPR046879">
    <property type="entry name" value="KANL3/Tex30_Abhydrolase"/>
</dbReference>
<evidence type="ECO:0000259" key="1">
    <source>
        <dbReference type="Pfam" id="PF20408"/>
    </source>
</evidence>
<proteinExistence type="predicted"/>
<feature type="domain" description="KANL3/Tex30 alpha/beta hydrolase-like" evidence="1">
    <location>
        <begin position="38"/>
        <end position="190"/>
    </location>
</feature>
<organism evidence="2 3">
    <name type="scientific">Thiohalophilus thiocyanatoxydans</name>
    <dbReference type="NCBI Taxonomy" id="381308"/>
    <lineage>
        <taxon>Bacteria</taxon>
        <taxon>Pseudomonadati</taxon>
        <taxon>Pseudomonadota</taxon>
        <taxon>Gammaproteobacteria</taxon>
        <taxon>Thiohalomonadales</taxon>
        <taxon>Thiohalophilaceae</taxon>
        <taxon>Thiohalophilus</taxon>
    </lineage>
</organism>
<accession>A0A4R8J1R9</accession>
<dbReference type="InterPro" id="IPR029058">
    <property type="entry name" value="AB_hydrolase_fold"/>
</dbReference>
<keyword evidence="3" id="KW-1185">Reference proteome</keyword>